<comment type="similarity">
    <text evidence="1">Belongs to the MreC family.</text>
</comment>
<organism evidence="6">
    <name type="scientific">marine sediment metagenome</name>
    <dbReference type="NCBI Taxonomy" id="412755"/>
    <lineage>
        <taxon>unclassified sequences</taxon>
        <taxon>metagenomes</taxon>
        <taxon>ecological metagenomes</taxon>
    </lineage>
</organism>
<evidence type="ECO:0000313" key="6">
    <source>
        <dbReference type="EMBL" id="GAH60322.1"/>
    </source>
</evidence>
<name>X1GT11_9ZZZZ</name>
<dbReference type="PANTHER" id="PTHR34138">
    <property type="entry name" value="CELL SHAPE-DETERMINING PROTEIN MREC"/>
    <property type="match status" value="1"/>
</dbReference>
<evidence type="ECO:0000256" key="1">
    <source>
        <dbReference type="ARBA" id="ARBA00009369"/>
    </source>
</evidence>
<dbReference type="Gene3D" id="2.40.10.340">
    <property type="entry name" value="Rod shape-determining protein MreC, domain 1"/>
    <property type="match status" value="1"/>
</dbReference>
<dbReference type="Gene3D" id="2.40.10.350">
    <property type="entry name" value="Rod shape-determining protein MreC, domain 2"/>
    <property type="match status" value="1"/>
</dbReference>
<protein>
    <recommendedName>
        <fullName evidence="2">Cell shape-determining protein MreC</fullName>
    </recommendedName>
    <alternativeName>
        <fullName evidence="4">Cell shape protein MreC</fullName>
    </alternativeName>
</protein>
<accession>X1GT11</accession>
<keyword evidence="3" id="KW-0133">Cell shape</keyword>
<dbReference type="GO" id="GO:0005886">
    <property type="term" value="C:plasma membrane"/>
    <property type="evidence" value="ECO:0007669"/>
    <property type="project" value="TreeGrafter"/>
</dbReference>
<dbReference type="PANTHER" id="PTHR34138:SF1">
    <property type="entry name" value="CELL SHAPE-DETERMINING PROTEIN MREC"/>
    <property type="match status" value="1"/>
</dbReference>
<gene>
    <name evidence="6" type="ORF">S03H2_33054</name>
</gene>
<dbReference type="Pfam" id="PF04085">
    <property type="entry name" value="MreC"/>
    <property type="match status" value="1"/>
</dbReference>
<evidence type="ECO:0000256" key="2">
    <source>
        <dbReference type="ARBA" id="ARBA00013855"/>
    </source>
</evidence>
<dbReference type="GO" id="GO:0008360">
    <property type="term" value="P:regulation of cell shape"/>
    <property type="evidence" value="ECO:0007669"/>
    <property type="project" value="UniProtKB-KW"/>
</dbReference>
<comment type="caution">
    <text evidence="6">The sequence shown here is derived from an EMBL/GenBank/DDBJ whole genome shotgun (WGS) entry which is preliminary data.</text>
</comment>
<evidence type="ECO:0000256" key="4">
    <source>
        <dbReference type="ARBA" id="ARBA00032089"/>
    </source>
</evidence>
<dbReference type="InterPro" id="IPR042177">
    <property type="entry name" value="Cell/Rod_1"/>
</dbReference>
<dbReference type="InterPro" id="IPR007221">
    <property type="entry name" value="MreC"/>
</dbReference>
<dbReference type="AlphaFoldDB" id="X1GT11"/>
<reference evidence="6" key="1">
    <citation type="journal article" date="2014" name="Front. Microbiol.">
        <title>High frequency of phylogenetically diverse reductive dehalogenase-homologous genes in deep subseafloor sedimentary metagenomes.</title>
        <authorList>
            <person name="Kawai M."/>
            <person name="Futagami T."/>
            <person name="Toyoda A."/>
            <person name="Takaki Y."/>
            <person name="Nishi S."/>
            <person name="Hori S."/>
            <person name="Arai W."/>
            <person name="Tsubouchi T."/>
            <person name="Morono Y."/>
            <person name="Uchiyama I."/>
            <person name="Ito T."/>
            <person name="Fujiyama A."/>
            <person name="Inagaki F."/>
            <person name="Takami H."/>
        </authorList>
    </citation>
    <scope>NUCLEOTIDE SEQUENCE</scope>
    <source>
        <strain evidence="6">Expedition CK06-06</strain>
    </source>
</reference>
<proteinExistence type="inferred from homology"/>
<dbReference type="InterPro" id="IPR055342">
    <property type="entry name" value="MreC_beta-barrel_core"/>
</dbReference>
<dbReference type="EMBL" id="BARU01020108">
    <property type="protein sequence ID" value="GAH60322.1"/>
    <property type="molecule type" value="Genomic_DNA"/>
</dbReference>
<feature type="domain" description="Rod shape-determining protein MreC beta-barrel core" evidence="5">
    <location>
        <begin position="5"/>
        <end position="152"/>
    </location>
</feature>
<evidence type="ECO:0000259" key="5">
    <source>
        <dbReference type="Pfam" id="PF04085"/>
    </source>
</evidence>
<evidence type="ECO:0000256" key="3">
    <source>
        <dbReference type="ARBA" id="ARBA00022960"/>
    </source>
</evidence>
<sequence>MPAQVIGLDASNLYKSATINKGSLDGIKKNMVVLDKDGNLVGRIVGPITLKEARVQLITDSESGVGVFSQINKVMGVLSGDANGLCSFNYVLVTDLGISDGEEVVTSGYDGIYPQGIKIGKIISMEDTTSLHKAIKVKPYFDFRYLDQLAVITKDLKDIF</sequence>
<dbReference type="InterPro" id="IPR042175">
    <property type="entry name" value="Cell/Rod_MreC_2"/>
</dbReference>